<dbReference type="GO" id="GO:0006355">
    <property type="term" value="P:regulation of DNA-templated transcription"/>
    <property type="evidence" value="ECO:0007669"/>
    <property type="project" value="InterPro"/>
</dbReference>
<reference evidence="13 14" key="1">
    <citation type="submission" date="2018-09" db="EMBL/GenBank/DDBJ databases">
        <title>A high-quality reference genome of wild soybean provides a powerful tool to mine soybean genomes.</title>
        <authorList>
            <person name="Xie M."/>
            <person name="Chung C.Y.L."/>
            <person name="Li M.-W."/>
            <person name="Wong F.-L."/>
            <person name="Chan T.-F."/>
            <person name="Lam H.-M."/>
        </authorList>
    </citation>
    <scope>NUCLEOTIDE SEQUENCE [LARGE SCALE GENOMIC DNA]</scope>
    <source>
        <strain evidence="14">cv. W05</strain>
        <tissue evidence="13">Hypocotyl of etiolated seedlings</tissue>
    </source>
</reference>
<evidence type="ECO:0000256" key="9">
    <source>
        <dbReference type="ARBA" id="ARBA00023242"/>
    </source>
</evidence>
<dbReference type="GO" id="GO:0005634">
    <property type="term" value="C:nucleus"/>
    <property type="evidence" value="ECO:0007669"/>
    <property type="project" value="TreeGrafter"/>
</dbReference>
<dbReference type="CDD" id="cd00202">
    <property type="entry name" value="ZnF_GATA"/>
    <property type="match status" value="1"/>
</dbReference>
<keyword evidence="5" id="KW-0805">Transcription regulation</keyword>
<organism evidence="13 14">
    <name type="scientific">Glycine soja</name>
    <name type="common">Wild soybean</name>
    <dbReference type="NCBI Taxonomy" id="3848"/>
    <lineage>
        <taxon>Eukaryota</taxon>
        <taxon>Viridiplantae</taxon>
        <taxon>Streptophyta</taxon>
        <taxon>Embryophyta</taxon>
        <taxon>Tracheophyta</taxon>
        <taxon>Spermatophyta</taxon>
        <taxon>Magnoliopsida</taxon>
        <taxon>eudicotyledons</taxon>
        <taxon>Gunneridae</taxon>
        <taxon>Pentapetalae</taxon>
        <taxon>rosids</taxon>
        <taxon>fabids</taxon>
        <taxon>Fabales</taxon>
        <taxon>Fabaceae</taxon>
        <taxon>Papilionoideae</taxon>
        <taxon>50 kb inversion clade</taxon>
        <taxon>NPAAA clade</taxon>
        <taxon>indigoferoid/millettioid clade</taxon>
        <taxon>Phaseoleae</taxon>
        <taxon>Glycine</taxon>
        <taxon>Glycine subgen. Soja</taxon>
    </lineage>
</organism>
<feature type="region of interest" description="Disordered" evidence="11">
    <location>
        <begin position="209"/>
        <end position="241"/>
    </location>
</feature>
<keyword evidence="4" id="KW-0862">Zinc</keyword>
<dbReference type="PANTHER" id="PTHR45658:SF95">
    <property type="entry name" value="GATA TYPE ZINC FINGER TRANSCRIPTION FACTOR FAMILY PROTEIN"/>
    <property type="match status" value="1"/>
</dbReference>
<accession>A0A445ID53</accession>
<dbReference type="SMART" id="SM00401">
    <property type="entry name" value="ZnF_GATA"/>
    <property type="match status" value="1"/>
</dbReference>
<dbReference type="PANTHER" id="PTHR45658">
    <property type="entry name" value="GATA TRANSCRIPTION FACTOR"/>
    <property type="match status" value="1"/>
</dbReference>
<dbReference type="Pfam" id="PF00320">
    <property type="entry name" value="GATA"/>
    <property type="match status" value="1"/>
</dbReference>
<evidence type="ECO:0000256" key="4">
    <source>
        <dbReference type="ARBA" id="ARBA00022833"/>
    </source>
</evidence>
<dbReference type="AlphaFoldDB" id="A0A445ID53"/>
<proteinExistence type="inferred from homology"/>
<dbReference type="SUPFAM" id="SSF57716">
    <property type="entry name" value="Glucocorticoid receptor-like (DNA-binding domain)"/>
    <property type="match status" value="1"/>
</dbReference>
<dbReference type="GO" id="GO:0043565">
    <property type="term" value="F:sequence-specific DNA binding"/>
    <property type="evidence" value="ECO:0007669"/>
    <property type="project" value="InterPro"/>
</dbReference>
<dbReference type="FunFam" id="3.30.50.10:FF:000018">
    <property type="entry name" value="GATA transcription factor"/>
    <property type="match status" value="1"/>
</dbReference>
<keyword evidence="3 10" id="KW-0863">Zinc-finger</keyword>
<keyword evidence="6" id="KW-0238">DNA-binding</keyword>
<dbReference type="Gramene" id="XM_028335529.1">
    <property type="protein sequence ID" value="XP_028191330.1"/>
    <property type="gene ID" value="LOC114377127"/>
</dbReference>
<keyword evidence="2" id="KW-0479">Metal-binding</keyword>
<evidence type="ECO:0000313" key="14">
    <source>
        <dbReference type="Proteomes" id="UP000289340"/>
    </source>
</evidence>
<evidence type="ECO:0000256" key="11">
    <source>
        <dbReference type="SAM" id="MobiDB-lite"/>
    </source>
</evidence>
<evidence type="ECO:0000256" key="5">
    <source>
        <dbReference type="ARBA" id="ARBA00023015"/>
    </source>
</evidence>
<dbReference type="InterPro" id="IPR051140">
    <property type="entry name" value="GATA_TF"/>
</dbReference>
<dbReference type="InterPro" id="IPR013088">
    <property type="entry name" value="Znf_NHR/GATA"/>
</dbReference>
<evidence type="ECO:0000256" key="7">
    <source>
        <dbReference type="ARBA" id="ARBA00023159"/>
    </source>
</evidence>
<dbReference type="PROSITE" id="PS00344">
    <property type="entry name" value="GATA_ZN_FINGER_1"/>
    <property type="match status" value="1"/>
</dbReference>
<sequence length="327" mass="36055">MSKDIANMKDSWFFDNNFNGLSDEIFDDVINFFDFPLEDVEANGVEEDWDAQLKCLEDPRVDVYTASSAGLCAKTQNEKPQLGMKFSASGNGISPIKQLGKAPGPVYGKTITHQNVTSNGKDLHQFQTYTYSPVSVFESSSSSSVENSNFDRPVIPVKRARSKRQRPSSFSPLFSIPFILNSPAMQNHQRIAAADSDFGTNVAGNLSNKLKKQKKKDSSLLSDDVEMMRSSSPESGSPRKCMHCEVTKTPQWREGPVGPKTLCNACGVRYRSGRLFPEYRPAASPTFVASLHSNCHKKVVEMRSRAIQEPVRGSMLASSNLHGNAVG</sequence>
<dbReference type="InterPro" id="IPR000679">
    <property type="entry name" value="Znf_GATA"/>
</dbReference>
<evidence type="ECO:0000256" key="1">
    <source>
        <dbReference type="ARBA" id="ARBA00005694"/>
    </source>
</evidence>
<evidence type="ECO:0000256" key="6">
    <source>
        <dbReference type="ARBA" id="ARBA00023125"/>
    </source>
</evidence>
<evidence type="ECO:0000256" key="10">
    <source>
        <dbReference type="PROSITE-ProRule" id="PRU00094"/>
    </source>
</evidence>
<comment type="caution">
    <text evidence="13">The sequence shown here is derived from an EMBL/GenBank/DDBJ whole genome shotgun (WGS) entry which is preliminary data.</text>
</comment>
<evidence type="ECO:0000313" key="13">
    <source>
        <dbReference type="EMBL" id="RZB83986.1"/>
    </source>
</evidence>
<name>A0A445ID53_GLYSO</name>
<evidence type="ECO:0000256" key="3">
    <source>
        <dbReference type="ARBA" id="ARBA00022771"/>
    </source>
</evidence>
<feature type="domain" description="GATA-type" evidence="12">
    <location>
        <begin position="235"/>
        <end position="271"/>
    </location>
</feature>
<dbReference type="EMBL" id="QZWG01000011">
    <property type="protein sequence ID" value="RZB83986.1"/>
    <property type="molecule type" value="Genomic_DNA"/>
</dbReference>
<dbReference type="GO" id="GO:0030154">
    <property type="term" value="P:cell differentiation"/>
    <property type="evidence" value="ECO:0007669"/>
    <property type="project" value="TreeGrafter"/>
</dbReference>
<dbReference type="GO" id="GO:0008270">
    <property type="term" value="F:zinc ion binding"/>
    <property type="evidence" value="ECO:0007669"/>
    <property type="project" value="UniProtKB-KW"/>
</dbReference>
<evidence type="ECO:0000256" key="8">
    <source>
        <dbReference type="ARBA" id="ARBA00023163"/>
    </source>
</evidence>
<keyword evidence="7" id="KW-0010">Activator</keyword>
<keyword evidence="8" id="KW-0804">Transcription</keyword>
<evidence type="ECO:0000259" key="12">
    <source>
        <dbReference type="PROSITE" id="PS50114"/>
    </source>
</evidence>
<gene>
    <name evidence="13" type="ORF">D0Y65_032443</name>
</gene>
<evidence type="ECO:0000256" key="2">
    <source>
        <dbReference type="ARBA" id="ARBA00022723"/>
    </source>
</evidence>
<dbReference type="Gene3D" id="3.30.50.10">
    <property type="entry name" value="Erythroid Transcription Factor GATA-1, subunit A"/>
    <property type="match status" value="1"/>
</dbReference>
<keyword evidence="9" id="KW-0539">Nucleus</keyword>
<keyword evidence="14" id="KW-1185">Reference proteome</keyword>
<dbReference type="PROSITE" id="PS50114">
    <property type="entry name" value="GATA_ZN_FINGER_2"/>
    <property type="match status" value="1"/>
</dbReference>
<protein>
    <submittedName>
        <fullName evidence="13">GATA transcription factor 11 isoform A</fullName>
    </submittedName>
</protein>
<dbReference type="Proteomes" id="UP000289340">
    <property type="component" value="Chromosome 11"/>
</dbReference>
<comment type="similarity">
    <text evidence="1">Belongs to the type IV zinc-finger family. Class A subfamily.</text>
</comment>